<organism evidence="1 2">
    <name type="scientific">Candidatus Desulfosporosinus infrequens</name>
    <dbReference type="NCBI Taxonomy" id="2043169"/>
    <lineage>
        <taxon>Bacteria</taxon>
        <taxon>Bacillati</taxon>
        <taxon>Bacillota</taxon>
        <taxon>Clostridia</taxon>
        <taxon>Eubacteriales</taxon>
        <taxon>Desulfitobacteriaceae</taxon>
        <taxon>Desulfosporosinus</taxon>
    </lineage>
</organism>
<sequence>MILKVQYMVTISRFFQRTDLSRKDNWNEKERSELGLIFTGRIEIIFLSCGTKIARMIDLPELLKNQITQFVDSQDWVSLYRGYQWNYDTWGNGFPYILQLEKQLRFSRQNGHIKGKDVLDIVHWGMFKRKITSPDSISIVEEVLKSDERSSLLQTLI</sequence>
<reference evidence="2" key="1">
    <citation type="submission" date="2018-02" db="EMBL/GenBank/DDBJ databases">
        <authorList>
            <person name="Hausmann B."/>
        </authorList>
    </citation>
    <scope>NUCLEOTIDE SEQUENCE [LARGE SCALE GENOMIC DNA]</scope>
    <source>
        <strain evidence="2">Peat soil MAG SbF1</strain>
    </source>
</reference>
<dbReference type="Proteomes" id="UP000238916">
    <property type="component" value="Unassembled WGS sequence"/>
</dbReference>
<gene>
    <name evidence="1" type="ORF">SBF1_6740004</name>
</gene>
<accession>A0A2U3LNY1</accession>
<protein>
    <submittedName>
        <fullName evidence="1">Uncharacterized protein</fullName>
    </submittedName>
</protein>
<name>A0A2U3LNY1_9FIRM</name>
<proteinExistence type="predicted"/>
<evidence type="ECO:0000313" key="1">
    <source>
        <dbReference type="EMBL" id="SPF53529.1"/>
    </source>
</evidence>
<evidence type="ECO:0000313" key="2">
    <source>
        <dbReference type="Proteomes" id="UP000238916"/>
    </source>
</evidence>
<dbReference type="AlphaFoldDB" id="A0A2U3LNY1"/>
<dbReference type="EMBL" id="OMOF01000639">
    <property type="protein sequence ID" value="SPF53529.1"/>
    <property type="molecule type" value="Genomic_DNA"/>
</dbReference>